<comment type="caution">
    <text evidence="1">The sequence shown here is derived from an EMBL/GenBank/DDBJ whole genome shotgun (WGS) entry which is preliminary data.</text>
</comment>
<sequence>MDKPLSYDEISESGNLCEHCQCTNYGLEDYHGEMKCGPNGPYGCEGEWCSEAYERYLGDFEEEQ</sequence>
<protein>
    <submittedName>
        <fullName evidence="1">Uncharacterized protein</fullName>
    </submittedName>
</protein>
<gene>
    <name evidence="1" type="ORF">GND98_009385</name>
</gene>
<accession>A0A6L9ENM6</accession>
<name>A0A6L9ENM6_CLOBU</name>
<organism evidence="1 2">
    <name type="scientific">Clostridium butyricum</name>
    <dbReference type="NCBI Taxonomy" id="1492"/>
    <lineage>
        <taxon>Bacteria</taxon>
        <taxon>Bacillati</taxon>
        <taxon>Bacillota</taxon>
        <taxon>Clostridia</taxon>
        <taxon>Eubacteriales</taxon>
        <taxon>Clostridiaceae</taxon>
        <taxon>Clostridium</taxon>
    </lineage>
</organism>
<dbReference type="EMBL" id="WOFV02000025">
    <property type="protein sequence ID" value="NAS18078.1"/>
    <property type="molecule type" value="Genomic_DNA"/>
</dbReference>
<evidence type="ECO:0000313" key="2">
    <source>
        <dbReference type="Proteomes" id="UP000474042"/>
    </source>
</evidence>
<dbReference type="Proteomes" id="UP000474042">
    <property type="component" value="Unassembled WGS sequence"/>
</dbReference>
<proteinExistence type="predicted"/>
<reference evidence="1 2" key="1">
    <citation type="submission" date="2020-01" db="EMBL/GenBank/DDBJ databases">
        <title>Genome sequence of a 1,3-propanediol producer, Clostridium butyricum S3.</title>
        <authorList>
            <person name="Zhou J."/>
        </authorList>
    </citation>
    <scope>NUCLEOTIDE SEQUENCE [LARGE SCALE GENOMIC DNA]</scope>
    <source>
        <strain evidence="1 2">S3</strain>
    </source>
</reference>
<evidence type="ECO:0000313" key="1">
    <source>
        <dbReference type="EMBL" id="NAS18078.1"/>
    </source>
</evidence>
<dbReference type="AlphaFoldDB" id="A0A6L9ENM6"/>